<comment type="similarity">
    <text evidence="1">Belongs to the 'phage' integrase family.</text>
</comment>
<dbReference type="SUPFAM" id="SSF56349">
    <property type="entry name" value="DNA breaking-rejoining enzymes"/>
    <property type="match status" value="1"/>
</dbReference>
<dbReference type="PANTHER" id="PTHR30349:SF41">
    <property type="entry name" value="INTEGRASE_RECOMBINASE PROTEIN MJ0367-RELATED"/>
    <property type="match status" value="1"/>
</dbReference>
<evidence type="ECO:0000259" key="7">
    <source>
        <dbReference type="PROSITE" id="PS51900"/>
    </source>
</evidence>
<feature type="domain" description="Tyr recombinase" evidence="6">
    <location>
        <begin position="106"/>
        <end position="294"/>
    </location>
</feature>
<proteinExistence type="inferred from homology"/>
<keyword evidence="4" id="KW-0233">DNA recombination</keyword>
<dbReference type="PANTHER" id="PTHR30349">
    <property type="entry name" value="PHAGE INTEGRASE-RELATED"/>
    <property type="match status" value="1"/>
</dbReference>
<evidence type="ECO:0000313" key="8">
    <source>
        <dbReference type="EMBL" id="MFD2703938.1"/>
    </source>
</evidence>
<dbReference type="InterPro" id="IPR010998">
    <property type="entry name" value="Integrase_recombinase_N"/>
</dbReference>
<dbReference type="InterPro" id="IPR004107">
    <property type="entry name" value="Integrase_SAM-like_N"/>
</dbReference>
<evidence type="ECO:0000256" key="5">
    <source>
        <dbReference type="PROSITE-ProRule" id="PRU01248"/>
    </source>
</evidence>
<dbReference type="RefSeq" id="WP_380711244.1">
    <property type="nucleotide sequence ID" value="NZ_JBHUML010000002.1"/>
</dbReference>
<dbReference type="Pfam" id="PF00589">
    <property type="entry name" value="Phage_integrase"/>
    <property type="match status" value="1"/>
</dbReference>
<keyword evidence="3 5" id="KW-0238">DNA-binding</keyword>
<dbReference type="EMBL" id="JBHUML010000002">
    <property type="protein sequence ID" value="MFD2703938.1"/>
    <property type="molecule type" value="Genomic_DNA"/>
</dbReference>
<dbReference type="InterPro" id="IPR050090">
    <property type="entry name" value="Tyrosine_recombinase_XerCD"/>
</dbReference>
<dbReference type="InterPro" id="IPR011010">
    <property type="entry name" value="DNA_brk_join_enz"/>
</dbReference>
<comment type="caution">
    <text evidence="8">The sequence shown here is derived from an EMBL/GenBank/DDBJ whole genome shotgun (WGS) entry which is preliminary data.</text>
</comment>
<evidence type="ECO:0000313" key="9">
    <source>
        <dbReference type="Proteomes" id="UP001597520"/>
    </source>
</evidence>
<dbReference type="InterPro" id="IPR013762">
    <property type="entry name" value="Integrase-like_cat_sf"/>
</dbReference>
<organism evidence="8 9">
    <name type="scientific">Salibacterium lacus</name>
    <dbReference type="NCBI Taxonomy" id="1898109"/>
    <lineage>
        <taxon>Bacteria</taxon>
        <taxon>Bacillati</taxon>
        <taxon>Bacillota</taxon>
        <taxon>Bacilli</taxon>
        <taxon>Bacillales</taxon>
        <taxon>Bacillaceae</taxon>
    </lineage>
</organism>
<evidence type="ECO:0000256" key="4">
    <source>
        <dbReference type="ARBA" id="ARBA00023172"/>
    </source>
</evidence>
<reference evidence="9" key="1">
    <citation type="journal article" date="2019" name="Int. J. Syst. Evol. Microbiol.">
        <title>The Global Catalogue of Microorganisms (GCM) 10K type strain sequencing project: providing services to taxonomists for standard genome sequencing and annotation.</title>
        <authorList>
            <consortium name="The Broad Institute Genomics Platform"/>
            <consortium name="The Broad Institute Genome Sequencing Center for Infectious Disease"/>
            <person name="Wu L."/>
            <person name="Ma J."/>
        </authorList>
    </citation>
    <scope>NUCLEOTIDE SEQUENCE [LARGE SCALE GENOMIC DNA]</scope>
    <source>
        <strain evidence="9">KCTC 33792</strain>
    </source>
</reference>
<dbReference type="Pfam" id="PF02899">
    <property type="entry name" value="Phage_int_SAM_1"/>
    <property type="match status" value="1"/>
</dbReference>
<dbReference type="InterPro" id="IPR044068">
    <property type="entry name" value="CB"/>
</dbReference>
<dbReference type="CDD" id="cd00397">
    <property type="entry name" value="DNA_BRE_C"/>
    <property type="match status" value="1"/>
</dbReference>
<dbReference type="PROSITE" id="PS51898">
    <property type="entry name" value="TYR_RECOMBINASE"/>
    <property type="match status" value="1"/>
</dbReference>
<keyword evidence="9" id="KW-1185">Reference proteome</keyword>
<dbReference type="InterPro" id="IPR002104">
    <property type="entry name" value="Integrase_catalytic"/>
</dbReference>
<dbReference type="Gene3D" id="1.10.150.130">
    <property type="match status" value="1"/>
</dbReference>
<sequence length="304" mass="36061">MLVRFAIDELYTEKKFENVTENTMVSYKAVLEPFHAFLEEKGIENIEYVTKRHIKEYLLHRQEKGNNATTVNNHHKYVNAFFRWLTEEKIVHENPVTGIKKQKEDIQIHVFTDEEVQQIISYFRRMNRREKTFYSIRDYNLFLTLISTGLRLSEAINLRWTDVNYDNGSLVVSKPKSRKQETVPLTERLMKELSLYQKHCEKKFHTSMDYIFVTSRNKPLTRNAVKCIFKRVASAMNFPNTRVSAHTCRHYYAKKFIENGGDISQLQKMLRHTNIATTQKYLHFFGNEVAEANEKYNALNNLDI</sequence>
<evidence type="ECO:0000256" key="2">
    <source>
        <dbReference type="ARBA" id="ARBA00022908"/>
    </source>
</evidence>
<evidence type="ECO:0000256" key="1">
    <source>
        <dbReference type="ARBA" id="ARBA00008857"/>
    </source>
</evidence>
<evidence type="ECO:0000256" key="3">
    <source>
        <dbReference type="ARBA" id="ARBA00023125"/>
    </source>
</evidence>
<dbReference type="PROSITE" id="PS51900">
    <property type="entry name" value="CB"/>
    <property type="match status" value="1"/>
</dbReference>
<keyword evidence="2" id="KW-0229">DNA integration</keyword>
<feature type="domain" description="Core-binding (CB)" evidence="7">
    <location>
        <begin position="1"/>
        <end position="86"/>
    </location>
</feature>
<name>A0ABW5SW80_9BACI</name>
<evidence type="ECO:0000259" key="6">
    <source>
        <dbReference type="PROSITE" id="PS51898"/>
    </source>
</evidence>
<gene>
    <name evidence="8" type="ORF">ACFSUB_00540</name>
</gene>
<accession>A0ABW5SW80</accession>
<dbReference type="Gene3D" id="1.10.443.10">
    <property type="entry name" value="Intergrase catalytic core"/>
    <property type="match status" value="1"/>
</dbReference>
<protein>
    <submittedName>
        <fullName evidence="8">Tyrosine-type recombinase/integrase</fullName>
    </submittedName>
</protein>
<dbReference type="Proteomes" id="UP001597520">
    <property type="component" value="Unassembled WGS sequence"/>
</dbReference>